<dbReference type="Pfam" id="PF03401">
    <property type="entry name" value="TctC"/>
    <property type="match status" value="1"/>
</dbReference>
<evidence type="ECO:0000256" key="2">
    <source>
        <dbReference type="SAM" id="SignalP"/>
    </source>
</evidence>
<name>A0A940YFC1_9BURK</name>
<dbReference type="Proteomes" id="UP000678374">
    <property type="component" value="Unassembled WGS sequence"/>
</dbReference>
<dbReference type="EMBL" id="JAGQDE010000003">
    <property type="protein sequence ID" value="MBQ0958284.1"/>
    <property type="molecule type" value="Genomic_DNA"/>
</dbReference>
<reference evidence="3" key="1">
    <citation type="submission" date="2021-04" db="EMBL/GenBank/DDBJ databases">
        <title>The genome sequence of Ideonella sp. 4Y11.</title>
        <authorList>
            <person name="Liu Y."/>
        </authorList>
    </citation>
    <scope>NUCLEOTIDE SEQUENCE</scope>
    <source>
        <strain evidence="3">4Y11</strain>
    </source>
</reference>
<dbReference type="Gene3D" id="3.40.190.150">
    <property type="entry name" value="Bordetella uptake gene, domain 1"/>
    <property type="match status" value="1"/>
</dbReference>
<evidence type="ECO:0000313" key="4">
    <source>
        <dbReference type="Proteomes" id="UP000678374"/>
    </source>
</evidence>
<protein>
    <submittedName>
        <fullName evidence="3">ABC transporter substrate-binding protein</fullName>
    </submittedName>
</protein>
<proteinExistence type="inferred from homology"/>
<dbReference type="PANTHER" id="PTHR42928:SF5">
    <property type="entry name" value="BLR1237 PROTEIN"/>
    <property type="match status" value="1"/>
</dbReference>
<keyword evidence="4" id="KW-1185">Reference proteome</keyword>
<accession>A0A940YFC1</accession>
<sequence>MSLNRRTLLAAAALACALPAGAQEGTIKLIVGYPPGATSDSLTRIVAEHMQRTLKQTVVVDNKAGAGGRIANEAVKAAAPDGLTLLMTPVATMSIFPHSYAGQLRYDPFKDFAPVAHLSNFQVGLAVQSAAPVKTLADYVAWVKADPDKNGFYASAAAGSIPHFFGVMFARSAGITMTHVPYKGTAPAMQALAAGEVNAASTVVADIKPLVAGGKARLLAVAGEQRDPAFPEVPTFKQLGYDLVAQPWYALFAPAGTPPATIDRLAKAAAAAVNDPAVHKRLVEMGLEPTGHGPAQLAAIMKADYERWGPPIRASGYKPAD</sequence>
<dbReference type="InterPro" id="IPR042100">
    <property type="entry name" value="Bug_dom1"/>
</dbReference>
<evidence type="ECO:0000256" key="1">
    <source>
        <dbReference type="ARBA" id="ARBA00006987"/>
    </source>
</evidence>
<feature type="signal peptide" evidence="2">
    <location>
        <begin position="1"/>
        <end position="22"/>
    </location>
</feature>
<dbReference type="Gene3D" id="3.40.190.10">
    <property type="entry name" value="Periplasmic binding protein-like II"/>
    <property type="match status" value="1"/>
</dbReference>
<dbReference type="RefSeq" id="WP_210800799.1">
    <property type="nucleotide sequence ID" value="NZ_JAGQDE010000003.1"/>
</dbReference>
<dbReference type="PANTHER" id="PTHR42928">
    <property type="entry name" value="TRICARBOXYLATE-BINDING PROTEIN"/>
    <property type="match status" value="1"/>
</dbReference>
<evidence type="ECO:0000313" key="3">
    <source>
        <dbReference type="EMBL" id="MBQ0958284.1"/>
    </source>
</evidence>
<gene>
    <name evidence="3" type="ORF">KAK06_04885</name>
</gene>
<dbReference type="AlphaFoldDB" id="A0A940YFC1"/>
<organism evidence="3 4">
    <name type="scientific">Ideonella aquatica</name>
    <dbReference type="NCBI Taxonomy" id="2824119"/>
    <lineage>
        <taxon>Bacteria</taxon>
        <taxon>Pseudomonadati</taxon>
        <taxon>Pseudomonadota</taxon>
        <taxon>Betaproteobacteria</taxon>
        <taxon>Burkholderiales</taxon>
        <taxon>Sphaerotilaceae</taxon>
        <taxon>Ideonella</taxon>
    </lineage>
</organism>
<keyword evidence="2" id="KW-0732">Signal</keyword>
<dbReference type="SUPFAM" id="SSF53850">
    <property type="entry name" value="Periplasmic binding protein-like II"/>
    <property type="match status" value="1"/>
</dbReference>
<feature type="chain" id="PRO_5037417929" evidence="2">
    <location>
        <begin position="23"/>
        <end position="321"/>
    </location>
</feature>
<comment type="caution">
    <text evidence="3">The sequence shown here is derived from an EMBL/GenBank/DDBJ whole genome shotgun (WGS) entry which is preliminary data.</text>
</comment>
<comment type="similarity">
    <text evidence="1">Belongs to the UPF0065 (bug) family.</text>
</comment>
<dbReference type="PIRSF" id="PIRSF017082">
    <property type="entry name" value="YflP"/>
    <property type="match status" value="1"/>
</dbReference>
<dbReference type="InterPro" id="IPR005064">
    <property type="entry name" value="BUG"/>
</dbReference>